<dbReference type="CDD" id="cd00293">
    <property type="entry name" value="USP-like"/>
    <property type="match status" value="1"/>
</dbReference>
<protein>
    <submittedName>
        <fullName evidence="3">Universal stress protein</fullName>
    </submittedName>
</protein>
<dbReference type="InterPro" id="IPR006015">
    <property type="entry name" value="Universal_stress_UspA"/>
</dbReference>
<evidence type="ECO:0000256" key="1">
    <source>
        <dbReference type="ARBA" id="ARBA00008791"/>
    </source>
</evidence>
<dbReference type="EMBL" id="JBHRSU010000003">
    <property type="protein sequence ID" value="MFC3099988.1"/>
    <property type="molecule type" value="Genomic_DNA"/>
</dbReference>
<dbReference type="InterPro" id="IPR006016">
    <property type="entry name" value="UspA"/>
</dbReference>
<evidence type="ECO:0000313" key="4">
    <source>
        <dbReference type="Proteomes" id="UP001595378"/>
    </source>
</evidence>
<accession>A0ABV7EDR3</accession>
<feature type="domain" description="UspA" evidence="2">
    <location>
        <begin position="155"/>
        <end position="275"/>
    </location>
</feature>
<dbReference type="PRINTS" id="PR01438">
    <property type="entry name" value="UNVRSLSTRESS"/>
</dbReference>
<dbReference type="Gene3D" id="3.40.50.12370">
    <property type="match status" value="1"/>
</dbReference>
<comment type="caution">
    <text evidence="3">The sequence shown here is derived from an EMBL/GenBank/DDBJ whole genome shotgun (WGS) entry which is preliminary data.</text>
</comment>
<keyword evidence="4" id="KW-1185">Reference proteome</keyword>
<sequence length="277" mass="29945">MTNHNLLLYASLEGSQPAIGSAAFAINAAAALGAHLNILAPHVDVRTPDNWGSRTAEQIERDDKERHNKLTGLVESILAKAHANAVSASGQTDWAHAFGPIPFVGDQAKLHDLVIMGTDQSIFLSERKFAEHVLIEAGRPVVFVPPDHAGSFSCKRVTVAWDHTRSAARALHDALPLLRLAEEVILTVIGGEKQFQTNPDATTIEGALSRKGLNARLEQVDLGQRTIGQALQHEALANEADLLVMGAYGHSRLREFILGGATREVLENPRLPVLMSH</sequence>
<dbReference type="SUPFAM" id="SSF52402">
    <property type="entry name" value="Adenine nucleotide alpha hydrolases-like"/>
    <property type="match status" value="2"/>
</dbReference>
<comment type="similarity">
    <text evidence="1">Belongs to the universal stress protein A family.</text>
</comment>
<evidence type="ECO:0000313" key="3">
    <source>
        <dbReference type="EMBL" id="MFC3099988.1"/>
    </source>
</evidence>
<reference evidence="4" key="1">
    <citation type="journal article" date="2019" name="Int. J. Syst. Evol. Microbiol.">
        <title>The Global Catalogue of Microorganisms (GCM) 10K type strain sequencing project: providing services to taxonomists for standard genome sequencing and annotation.</title>
        <authorList>
            <consortium name="The Broad Institute Genomics Platform"/>
            <consortium name="The Broad Institute Genome Sequencing Center for Infectious Disease"/>
            <person name="Wu L."/>
            <person name="Ma J."/>
        </authorList>
    </citation>
    <scope>NUCLEOTIDE SEQUENCE [LARGE SCALE GENOMIC DNA]</scope>
    <source>
        <strain evidence="4">KCTC 52606</strain>
    </source>
</reference>
<organism evidence="3 4">
    <name type="scientific">Alteraurantiacibacter lauratis</name>
    <dbReference type="NCBI Taxonomy" id="2054627"/>
    <lineage>
        <taxon>Bacteria</taxon>
        <taxon>Pseudomonadati</taxon>
        <taxon>Pseudomonadota</taxon>
        <taxon>Alphaproteobacteria</taxon>
        <taxon>Sphingomonadales</taxon>
        <taxon>Erythrobacteraceae</taxon>
        <taxon>Alteraurantiacibacter</taxon>
    </lineage>
</organism>
<evidence type="ECO:0000259" key="2">
    <source>
        <dbReference type="Pfam" id="PF00582"/>
    </source>
</evidence>
<name>A0ABV7EDR3_9SPHN</name>
<proteinExistence type="inferred from homology"/>
<dbReference type="Proteomes" id="UP001595378">
    <property type="component" value="Unassembled WGS sequence"/>
</dbReference>
<dbReference type="RefSeq" id="WP_336918422.1">
    <property type="nucleotide sequence ID" value="NZ_JBANRN010000005.1"/>
</dbReference>
<gene>
    <name evidence="3" type="ORF">ACFODK_03685</name>
</gene>
<dbReference type="Pfam" id="PF00582">
    <property type="entry name" value="Usp"/>
    <property type="match status" value="1"/>
</dbReference>